<evidence type="ECO:0000256" key="1">
    <source>
        <dbReference type="ARBA" id="ARBA00007164"/>
    </source>
</evidence>
<keyword evidence="11" id="KW-0121">Carboxypeptidase</keyword>
<feature type="active site" description="Proton acceptor" evidence="7">
    <location>
        <position position="79"/>
    </location>
</feature>
<dbReference type="EMBL" id="JACHMF010000001">
    <property type="protein sequence ID" value="MBB4690187.1"/>
    <property type="molecule type" value="Genomic_DNA"/>
</dbReference>
<keyword evidence="2" id="KW-0732">Signal</keyword>
<evidence type="ECO:0000256" key="8">
    <source>
        <dbReference type="PIRSR" id="PIRSR618044-2"/>
    </source>
</evidence>
<dbReference type="PANTHER" id="PTHR21581">
    <property type="entry name" value="D-ALANYL-D-ALANINE CARBOXYPEPTIDASE"/>
    <property type="match status" value="1"/>
</dbReference>
<evidence type="ECO:0000256" key="7">
    <source>
        <dbReference type="PIRSR" id="PIRSR618044-1"/>
    </source>
</evidence>
<keyword evidence="6" id="KW-0961">Cell wall biogenesis/degradation</keyword>
<evidence type="ECO:0000259" key="10">
    <source>
        <dbReference type="Pfam" id="PF00768"/>
    </source>
</evidence>
<proteinExistence type="inferred from homology"/>
<feature type="binding site" evidence="8">
    <location>
        <position position="243"/>
    </location>
    <ligand>
        <name>substrate</name>
    </ligand>
</feature>
<dbReference type="PRINTS" id="PR00725">
    <property type="entry name" value="DADACBPTASE1"/>
</dbReference>
<dbReference type="PANTHER" id="PTHR21581:SF33">
    <property type="entry name" value="D-ALANYL-D-ALANINE CARBOXYPEPTIDASE DACB"/>
    <property type="match status" value="1"/>
</dbReference>
<evidence type="ECO:0000313" key="12">
    <source>
        <dbReference type="Proteomes" id="UP000542742"/>
    </source>
</evidence>
<evidence type="ECO:0000256" key="3">
    <source>
        <dbReference type="ARBA" id="ARBA00022801"/>
    </source>
</evidence>
<dbReference type="Gene3D" id="3.40.710.10">
    <property type="entry name" value="DD-peptidase/beta-lactamase superfamily"/>
    <property type="match status" value="1"/>
</dbReference>
<comment type="caution">
    <text evidence="11">The sequence shown here is derived from an EMBL/GenBank/DDBJ whole genome shotgun (WGS) entry which is preliminary data.</text>
</comment>
<keyword evidence="4" id="KW-0133">Cell shape</keyword>
<feature type="domain" description="Peptidase S11 D-alanyl-D-alanine carboxypeptidase A N-terminal" evidence="10">
    <location>
        <begin position="69"/>
        <end position="259"/>
    </location>
</feature>
<keyword evidence="12" id="KW-1185">Reference proteome</keyword>
<evidence type="ECO:0000256" key="9">
    <source>
        <dbReference type="RuleBase" id="RU004016"/>
    </source>
</evidence>
<keyword evidence="3 11" id="KW-0378">Hydrolase</keyword>
<evidence type="ECO:0000256" key="5">
    <source>
        <dbReference type="ARBA" id="ARBA00022984"/>
    </source>
</evidence>
<feature type="active site" description="Acyl-ester intermediate" evidence="7">
    <location>
        <position position="76"/>
    </location>
</feature>
<dbReference type="GO" id="GO:0071555">
    <property type="term" value="P:cell wall organization"/>
    <property type="evidence" value="ECO:0007669"/>
    <property type="project" value="UniProtKB-KW"/>
</dbReference>
<dbReference type="InterPro" id="IPR018044">
    <property type="entry name" value="Peptidase_S11"/>
</dbReference>
<dbReference type="SUPFAM" id="SSF56601">
    <property type="entry name" value="beta-lactamase/transpeptidase-like"/>
    <property type="match status" value="1"/>
</dbReference>
<reference evidence="11 12" key="1">
    <citation type="submission" date="2020-08" db="EMBL/GenBank/DDBJ databases">
        <title>Sequencing the genomes of 1000 actinobacteria strains.</title>
        <authorList>
            <person name="Klenk H.-P."/>
        </authorList>
    </citation>
    <scope>NUCLEOTIDE SEQUENCE [LARGE SCALE GENOMIC DNA]</scope>
    <source>
        <strain evidence="11 12">DSM 45518</strain>
    </source>
</reference>
<feature type="active site" evidence="7">
    <location>
        <position position="143"/>
    </location>
</feature>
<dbReference type="GO" id="GO:0009002">
    <property type="term" value="F:serine-type D-Ala-D-Ala carboxypeptidase activity"/>
    <property type="evidence" value="ECO:0007669"/>
    <property type="project" value="UniProtKB-EC"/>
</dbReference>
<dbReference type="AlphaFoldDB" id="A0A7W7FZ60"/>
<evidence type="ECO:0000256" key="2">
    <source>
        <dbReference type="ARBA" id="ARBA00022729"/>
    </source>
</evidence>
<dbReference type="EC" id="3.4.16.4" evidence="11"/>
<evidence type="ECO:0000256" key="4">
    <source>
        <dbReference type="ARBA" id="ARBA00022960"/>
    </source>
</evidence>
<sequence>MVAFALLVVLLGGGATVQLNRELPAATLATSVAGTMKIPGAAPQLPWPDSGTAEIMIEGLGRLGGSGRDTAAPIGSVAKVMTAYVILKNHPLQGDEEGPSLTVTAADVADYRARIASNQSLVTVRVGQKLTERDAIEALMLPSANNIAHQLAVWDAGSEAAFVDKMNAAADELGMTDTEYTDPSGYLPTTVSTAADQVKLGRAALKMEVFAEIVALDSARIPVTGKIRNYNDLLGVEGVFGIKTGSTDEAGGNLLFSAYLTVGGRKLTIVGAVFNQPGLHTPEQLANVNREVKALLKAVRQTVKQYPLLPADPVGEVRTAWGATSTIRPAKPLQVVGWPGMSVPVKVSTTAPGATVTAGQPVGSVQASGVRVDLTADAATADPSLWWRLSRTS</sequence>
<comment type="similarity">
    <text evidence="1 9">Belongs to the peptidase S11 family.</text>
</comment>
<name>A0A7W7FZ60_9ACTN</name>
<dbReference type="Proteomes" id="UP000542742">
    <property type="component" value="Unassembled WGS sequence"/>
</dbReference>
<dbReference type="GO" id="GO:0008360">
    <property type="term" value="P:regulation of cell shape"/>
    <property type="evidence" value="ECO:0007669"/>
    <property type="project" value="UniProtKB-KW"/>
</dbReference>
<dbReference type="InterPro" id="IPR001967">
    <property type="entry name" value="Peptidase_S11_N"/>
</dbReference>
<keyword evidence="5" id="KW-0573">Peptidoglycan synthesis</keyword>
<evidence type="ECO:0000313" key="11">
    <source>
        <dbReference type="EMBL" id="MBB4690187.1"/>
    </source>
</evidence>
<evidence type="ECO:0000256" key="6">
    <source>
        <dbReference type="ARBA" id="ARBA00023316"/>
    </source>
</evidence>
<dbReference type="Pfam" id="PF00768">
    <property type="entry name" value="Peptidase_S11"/>
    <property type="match status" value="1"/>
</dbReference>
<protein>
    <submittedName>
        <fullName evidence="11">D-alanyl-D-alanine carboxypeptidase (Penicillin-binding protein 5/6)</fullName>
        <ecNumber evidence="11">3.4.16.4</ecNumber>
    </submittedName>
</protein>
<gene>
    <name evidence="11" type="ORF">BKA14_000335</name>
</gene>
<keyword evidence="11" id="KW-0645">Protease</keyword>
<accession>A0A7W7FZ60</accession>
<organism evidence="11 12">
    <name type="scientific">Paractinoplanes abujensis</name>
    <dbReference type="NCBI Taxonomy" id="882441"/>
    <lineage>
        <taxon>Bacteria</taxon>
        <taxon>Bacillati</taxon>
        <taxon>Actinomycetota</taxon>
        <taxon>Actinomycetes</taxon>
        <taxon>Micromonosporales</taxon>
        <taxon>Micromonosporaceae</taxon>
        <taxon>Paractinoplanes</taxon>
    </lineage>
</organism>
<dbReference type="InterPro" id="IPR012338">
    <property type="entry name" value="Beta-lactam/transpept-like"/>
</dbReference>
<dbReference type="GO" id="GO:0006508">
    <property type="term" value="P:proteolysis"/>
    <property type="evidence" value="ECO:0007669"/>
    <property type="project" value="InterPro"/>
</dbReference>
<dbReference type="GO" id="GO:0009252">
    <property type="term" value="P:peptidoglycan biosynthetic process"/>
    <property type="evidence" value="ECO:0007669"/>
    <property type="project" value="UniProtKB-KW"/>
</dbReference>